<dbReference type="Gene3D" id="1.20.5.4130">
    <property type="match status" value="1"/>
</dbReference>
<evidence type="ECO:0000256" key="1">
    <source>
        <dbReference type="ARBA" id="ARBA00008894"/>
    </source>
</evidence>
<gene>
    <name evidence="8" type="ORF">BAE44_0015159</name>
</gene>
<evidence type="ECO:0000256" key="2">
    <source>
        <dbReference type="ARBA" id="ARBA00022614"/>
    </source>
</evidence>
<evidence type="ECO:0008006" key="10">
    <source>
        <dbReference type="Google" id="ProtNLM"/>
    </source>
</evidence>
<evidence type="ECO:0000256" key="3">
    <source>
        <dbReference type="ARBA" id="ARBA00022737"/>
    </source>
</evidence>
<dbReference type="InterPro" id="IPR038005">
    <property type="entry name" value="RX-like_CC"/>
</dbReference>
<dbReference type="PANTHER" id="PTHR19338">
    <property type="entry name" value="TRANSLOCASE OF INNER MITOCHONDRIAL MEMBRANE 13 HOMOLOG"/>
    <property type="match status" value="1"/>
</dbReference>
<dbReference type="InterPro" id="IPR041118">
    <property type="entry name" value="Rx_N"/>
</dbReference>
<dbReference type="GO" id="GO:0043531">
    <property type="term" value="F:ADP binding"/>
    <property type="evidence" value="ECO:0007669"/>
    <property type="project" value="InterPro"/>
</dbReference>
<dbReference type="SUPFAM" id="SSF52540">
    <property type="entry name" value="P-loop containing nucleoside triphosphate hydrolases"/>
    <property type="match status" value="1"/>
</dbReference>
<dbReference type="Gene3D" id="3.40.50.300">
    <property type="entry name" value="P-loop containing nucleotide triphosphate hydrolases"/>
    <property type="match status" value="1"/>
</dbReference>
<evidence type="ECO:0000256" key="4">
    <source>
        <dbReference type="ARBA" id="ARBA00022741"/>
    </source>
</evidence>
<dbReference type="OrthoDB" id="5279713at2759"/>
<dbReference type="GO" id="GO:0006952">
    <property type="term" value="P:defense response"/>
    <property type="evidence" value="ECO:0007669"/>
    <property type="project" value="UniProtKB-KW"/>
</dbReference>
<feature type="domain" description="Disease resistance N-terminal" evidence="7">
    <location>
        <begin position="10"/>
        <end position="91"/>
    </location>
</feature>
<keyword evidence="4" id="KW-0547">Nucleotide-binding</keyword>
<keyword evidence="5" id="KW-0611">Plant defense</keyword>
<evidence type="ECO:0000313" key="8">
    <source>
        <dbReference type="EMBL" id="OEL23822.1"/>
    </source>
</evidence>
<organism evidence="8 9">
    <name type="scientific">Dichanthelium oligosanthes</name>
    <dbReference type="NCBI Taxonomy" id="888268"/>
    <lineage>
        <taxon>Eukaryota</taxon>
        <taxon>Viridiplantae</taxon>
        <taxon>Streptophyta</taxon>
        <taxon>Embryophyta</taxon>
        <taxon>Tracheophyta</taxon>
        <taxon>Spermatophyta</taxon>
        <taxon>Magnoliopsida</taxon>
        <taxon>Liliopsida</taxon>
        <taxon>Poales</taxon>
        <taxon>Poaceae</taxon>
        <taxon>PACMAD clade</taxon>
        <taxon>Panicoideae</taxon>
        <taxon>Panicodae</taxon>
        <taxon>Paniceae</taxon>
        <taxon>Dichantheliinae</taxon>
        <taxon>Dichanthelium</taxon>
    </lineage>
</organism>
<sequence>MAAVLEALASSVRSMLTEMVKDEVSMLMGVSGEVQNLKGKLRGLKDFLTDAERRRITGDHVQGWVGKLKDVMYDATDVMELCQLKAMKWRQSMPIGVDVGCCNRLLFCLRNPCFTHDIGRRIRDLNQSLDDIKKDAEAFNFINLSSYENRRRAAPRPATRKTAPGYDPSAVVGEKIEEDTRSLVEMLEQEEKSSSSNIKVVAIVGVGGIGKTILAQMIFNNETIEDKVDKKIWLSINKDFDDADLLRTAITAPGGDHHGDKELSLL</sequence>
<name>A0A1E5VFC0_9POAL</name>
<dbReference type="Pfam" id="PF18052">
    <property type="entry name" value="Rx_N"/>
    <property type="match status" value="1"/>
</dbReference>
<reference evidence="8 9" key="1">
    <citation type="submission" date="2016-09" db="EMBL/GenBank/DDBJ databases">
        <title>The draft genome of Dichanthelium oligosanthes: A C3 panicoid grass species.</title>
        <authorList>
            <person name="Studer A.J."/>
            <person name="Schnable J.C."/>
            <person name="Brutnell T.P."/>
        </authorList>
    </citation>
    <scope>NUCLEOTIDE SEQUENCE [LARGE SCALE GENOMIC DNA]</scope>
    <source>
        <strain evidence="9">cv. Kellogg 1175</strain>
        <tissue evidence="8">Leaf</tissue>
    </source>
</reference>
<protein>
    <recommendedName>
        <fullName evidence="10">Disease resistance protein RGA3</fullName>
    </recommendedName>
</protein>
<dbReference type="CDD" id="cd14798">
    <property type="entry name" value="RX-CC_like"/>
    <property type="match status" value="1"/>
</dbReference>
<evidence type="ECO:0000313" key="9">
    <source>
        <dbReference type="Proteomes" id="UP000095767"/>
    </source>
</evidence>
<dbReference type="PANTHER" id="PTHR19338:SF73">
    <property type="entry name" value="DISEASE RESISTANCE PROTEIN RGA2-LIKE"/>
    <property type="match status" value="1"/>
</dbReference>
<dbReference type="InterPro" id="IPR002182">
    <property type="entry name" value="NB-ARC"/>
</dbReference>
<comment type="similarity">
    <text evidence="1">Belongs to the disease resistance NB-LRR family.</text>
</comment>
<dbReference type="Pfam" id="PF00931">
    <property type="entry name" value="NB-ARC"/>
    <property type="match status" value="1"/>
</dbReference>
<dbReference type="Proteomes" id="UP000095767">
    <property type="component" value="Unassembled WGS sequence"/>
</dbReference>
<keyword evidence="9" id="KW-1185">Reference proteome</keyword>
<dbReference type="EMBL" id="LWDX02041546">
    <property type="protein sequence ID" value="OEL23822.1"/>
    <property type="molecule type" value="Genomic_DNA"/>
</dbReference>
<evidence type="ECO:0000259" key="7">
    <source>
        <dbReference type="Pfam" id="PF18052"/>
    </source>
</evidence>
<dbReference type="AlphaFoldDB" id="A0A1E5VFC0"/>
<keyword evidence="2" id="KW-0433">Leucine-rich repeat</keyword>
<evidence type="ECO:0000259" key="6">
    <source>
        <dbReference type="Pfam" id="PF00931"/>
    </source>
</evidence>
<feature type="domain" description="NB-ARC" evidence="6">
    <location>
        <begin position="194"/>
        <end position="249"/>
    </location>
</feature>
<dbReference type="InterPro" id="IPR027417">
    <property type="entry name" value="P-loop_NTPase"/>
</dbReference>
<accession>A0A1E5VFC0</accession>
<keyword evidence="3" id="KW-0677">Repeat</keyword>
<comment type="caution">
    <text evidence="8">The sequence shown here is derived from an EMBL/GenBank/DDBJ whole genome shotgun (WGS) entry which is preliminary data.</text>
</comment>
<dbReference type="STRING" id="888268.A0A1E5VFC0"/>
<proteinExistence type="inferred from homology"/>
<evidence type="ECO:0000256" key="5">
    <source>
        <dbReference type="ARBA" id="ARBA00022821"/>
    </source>
</evidence>